<feature type="chain" id="PRO_5030966361" evidence="9">
    <location>
        <begin position="29"/>
        <end position="561"/>
    </location>
</feature>
<dbReference type="CDD" id="cd11377">
    <property type="entry name" value="Pro-peptidase_S53"/>
    <property type="match status" value="1"/>
</dbReference>
<dbReference type="GO" id="GO:0004252">
    <property type="term" value="F:serine-type endopeptidase activity"/>
    <property type="evidence" value="ECO:0007669"/>
    <property type="project" value="InterPro"/>
</dbReference>
<evidence type="ECO:0000256" key="7">
    <source>
        <dbReference type="ARBA" id="ARBA00023145"/>
    </source>
</evidence>
<dbReference type="AlphaFoldDB" id="A0A7W8J897"/>
<evidence type="ECO:0000256" key="3">
    <source>
        <dbReference type="ARBA" id="ARBA00022723"/>
    </source>
</evidence>
<dbReference type="InterPro" id="IPR015366">
    <property type="entry name" value="S53_propep"/>
</dbReference>
<reference evidence="11 12" key="1">
    <citation type="submission" date="2020-08" db="EMBL/GenBank/DDBJ databases">
        <title>Genomic Encyclopedia of Type Strains, Phase IV (KMG-V): Genome sequencing to study the core and pangenomes of soil and plant-associated prokaryotes.</title>
        <authorList>
            <person name="Whitman W."/>
        </authorList>
    </citation>
    <scope>NUCLEOTIDE SEQUENCE [LARGE SCALE GENOMIC DNA]</scope>
    <source>
        <strain evidence="11 12">M8US30</strain>
    </source>
</reference>
<accession>A0A7W8J897</accession>
<dbReference type="GO" id="GO:0046872">
    <property type="term" value="F:metal ion binding"/>
    <property type="evidence" value="ECO:0007669"/>
    <property type="project" value="UniProtKB-KW"/>
</dbReference>
<feature type="region of interest" description="Disordered" evidence="8">
    <location>
        <begin position="373"/>
        <end position="410"/>
    </location>
</feature>
<dbReference type="Proteomes" id="UP000569092">
    <property type="component" value="Unassembled WGS sequence"/>
</dbReference>
<keyword evidence="6" id="KW-0106">Calcium</keyword>
<proteinExistence type="predicted"/>
<evidence type="ECO:0000256" key="1">
    <source>
        <dbReference type="ARBA" id="ARBA00001913"/>
    </source>
</evidence>
<evidence type="ECO:0000256" key="6">
    <source>
        <dbReference type="ARBA" id="ARBA00022837"/>
    </source>
</evidence>
<feature type="signal peptide" evidence="9">
    <location>
        <begin position="1"/>
        <end position="28"/>
    </location>
</feature>
<evidence type="ECO:0000256" key="4">
    <source>
        <dbReference type="ARBA" id="ARBA00022801"/>
    </source>
</evidence>
<comment type="caution">
    <text evidence="11">The sequence shown here is derived from an EMBL/GenBank/DDBJ whole genome shotgun (WGS) entry which is preliminary data.</text>
</comment>
<dbReference type="EMBL" id="JACHDZ010000003">
    <property type="protein sequence ID" value="MBB5344460.1"/>
    <property type="molecule type" value="Genomic_DNA"/>
</dbReference>
<feature type="domain" description="Peptidase S53" evidence="10">
    <location>
        <begin position="215"/>
        <end position="561"/>
    </location>
</feature>
<evidence type="ECO:0000256" key="2">
    <source>
        <dbReference type="ARBA" id="ARBA00022670"/>
    </source>
</evidence>
<dbReference type="PANTHER" id="PTHR14218:SF15">
    <property type="entry name" value="TRIPEPTIDYL-PEPTIDASE 1"/>
    <property type="match status" value="1"/>
</dbReference>
<comment type="cofactor">
    <cofactor evidence="1">
        <name>Ca(2+)</name>
        <dbReference type="ChEBI" id="CHEBI:29108"/>
    </cofactor>
</comment>
<dbReference type="GO" id="GO:0008240">
    <property type="term" value="F:tripeptidyl-peptidase activity"/>
    <property type="evidence" value="ECO:0007669"/>
    <property type="project" value="TreeGrafter"/>
</dbReference>
<evidence type="ECO:0000313" key="11">
    <source>
        <dbReference type="EMBL" id="MBB5344460.1"/>
    </source>
</evidence>
<dbReference type="SUPFAM" id="SSF52743">
    <property type="entry name" value="Subtilisin-like"/>
    <property type="match status" value="1"/>
</dbReference>
<dbReference type="GO" id="GO:0006508">
    <property type="term" value="P:proteolysis"/>
    <property type="evidence" value="ECO:0007669"/>
    <property type="project" value="UniProtKB-KW"/>
</dbReference>
<keyword evidence="9" id="KW-0732">Signal</keyword>
<gene>
    <name evidence="11" type="ORF">HDF10_002439</name>
</gene>
<dbReference type="InterPro" id="IPR050819">
    <property type="entry name" value="Tripeptidyl-peptidase_I"/>
</dbReference>
<dbReference type="PROSITE" id="PS51695">
    <property type="entry name" value="SEDOLISIN"/>
    <property type="match status" value="1"/>
</dbReference>
<keyword evidence="7" id="KW-0865">Zymogen</keyword>
<dbReference type="CDD" id="cd04056">
    <property type="entry name" value="Peptidases_S53"/>
    <property type="match status" value="1"/>
</dbReference>
<sequence length="561" mass="59709">MFKKSKRLNLDAIKAILIGACISPVALAGQSDAGFKQFDNSIVRLPSSQSGIAALSNDAKSRKLEIHFTLKTTNLEELEARVARGEIISSQEMTEKYSGSKAQYNQLLNWLKPRGFQITQVSADFTNIYAKASVADIEKTLGVKMVVVTYQGRTEPSAITPPKLPIEVGDSVIAIGGLQPVIQAVKHIVTRKQSGAMGGDDKAPVPRPAFATQPTFKVNEILNAYGAGNLGVSGRGERIAILIDTFPKVTDLQTFWQKGGLPITLDRVKVINVQGSTAPLSAPDGEETLDVEWASGIAPGAEIRVYASGSLDYDALDRALDTIYSDAQKMDGLNQVSISLGLREDLVSPDEIKAEHIKFLRFQGRGITVFVSSGDAGSNPDASGHARSPDPPQVEYQSSDPSTAAVGGTTLSLDRSTGRVLSETGWIDSGGGVSASFPRPVWQTSAGATFPGKRLVPDVSAVADPNPGAFVWFKGKEWPVGGTSWSAPMWAGFSALIGEWRRAHGKPPLGFLPFTLYKLQTGLGVRDITKGSNGFYSAGVGWDPVTGLGVPDLGELVKSIP</sequence>
<dbReference type="InterPro" id="IPR036852">
    <property type="entry name" value="Peptidase_S8/S53_dom_sf"/>
</dbReference>
<keyword evidence="5" id="KW-0720">Serine protease</keyword>
<keyword evidence="3" id="KW-0479">Metal-binding</keyword>
<name>A0A7W8J897_9BACT</name>
<protein>
    <submittedName>
        <fullName evidence="11">Kumamolisin</fullName>
    </submittedName>
</protein>
<evidence type="ECO:0000256" key="8">
    <source>
        <dbReference type="SAM" id="MobiDB-lite"/>
    </source>
</evidence>
<keyword evidence="4" id="KW-0378">Hydrolase</keyword>
<evidence type="ECO:0000259" key="10">
    <source>
        <dbReference type="PROSITE" id="PS51695"/>
    </source>
</evidence>
<dbReference type="SUPFAM" id="SSF54897">
    <property type="entry name" value="Protease propeptides/inhibitors"/>
    <property type="match status" value="1"/>
</dbReference>
<dbReference type="Gene3D" id="3.40.50.200">
    <property type="entry name" value="Peptidase S8/S53 domain"/>
    <property type="match status" value="1"/>
</dbReference>
<dbReference type="InterPro" id="IPR030400">
    <property type="entry name" value="Sedolisin_dom"/>
</dbReference>
<dbReference type="PANTHER" id="PTHR14218">
    <property type="entry name" value="PROTEASE S8 TRIPEPTIDYL PEPTIDASE I CLN2"/>
    <property type="match status" value="1"/>
</dbReference>
<organism evidence="11 12">
    <name type="scientific">Tunturiibacter lichenicola</name>
    <dbReference type="NCBI Taxonomy" id="2051959"/>
    <lineage>
        <taxon>Bacteria</taxon>
        <taxon>Pseudomonadati</taxon>
        <taxon>Acidobacteriota</taxon>
        <taxon>Terriglobia</taxon>
        <taxon>Terriglobales</taxon>
        <taxon>Acidobacteriaceae</taxon>
        <taxon>Tunturiibacter</taxon>
    </lineage>
</organism>
<evidence type="ECO:0000256" key="5">
    <source>
        <dbReference type="ARBA" id="ARBA00022825"/>
    </source>
</evidence>
<keyword evidence="2" id="KW-0645">Protease</keyword>
<evidence type="ECO:0000313" key="12">
    <source>
        <dbReference type="Proteomes" id="UP000569092"/>
    </source>
</evidence>
<dbReference type="Pfam" id="PF09286">
    <property type="entry name" value="Pro-kuma_activ"/>
    <property type="match status" value="1"/>
</dbReference>
<dbReference type="SMART" id="SM00944">
    <property type="entry name" value="Pro-kuma_activ"/>
    <property type="match status" value="1"/>
</dbReference>
<evidence type="ECO:0000256" key="9">
    <source>
        <dbReference type="SAM" id="SignalP"/>
    </source>
</evidence>